<organism evidence="2 3">
    <name type="scientific">Artemisia annua</name>
    <name type="common">Sweet wormwood</name>
    <dbReference type="NCBI Taxonomy" id="35608"/>
    <lineage>
        <taxon>Eukaryota</taxon>
        <taxon>Viridiplantae</taxon>
        <taxon>Streptophyta</taxon>
        <taxon>Embryophyta</taxon>
        <taxon>Tracheophyta</taxon>
        <taxon>Spermatophyta</taxon>
        <taxon>Magnoliopsida</taxon>
        <taxon>eudicotyledons</taxon>
        <taxon>Gunneridae</taxon>
        <taxon>Pentapetalae</taxon>
        <taxon>asterids</taxon>
        <taxon>campanulids</taxon>
        <taxon>Asterales</taxon>
        <taxon>Asteraceae</taxon>
        <taxon>Asteroideae</taxon>
        <taxon>Anthemideae</taxon>
        <taxon>Artemisiinae</taxon>
        <taxon>Artemisia</taxon>
    </lineage>
</organism>
<sequence>MRVFRELYDIRPPHNVLCDESYLDSFSKYGTKTLVANSLKEFIGDKMKLYITSCSLHSSHNFHGVLPRGFTLATCSHVPAISGSDCVEQRIRSKLVKQNLILATADSVLFHTLRMLPGLPIVRRIGDQFHLKGPSDDERQQARIKKEQELAHLNG</sequence>
<dbReference type="OrthoDB" id="25675at2759"/>
<keyword evidence="1" id="KW-0539">Nucleus</keyword>
<dbReference type="AlphaFoldDB" id="A0A2U1PTT9"/>
<protein>
    <submittedName>
        <fullName evidence="2">Uncharacterized protein</fullName>
    </submittedName>
</protein>
<dbReference type="Gene3D" id="3.40.50.1010">
    <property type="entry name" value="5'-nuclease"/>
    <property type="match status" value="1"/>
</dbReference>
<name>A0A2U1PTT9_ARTAN</name>
<dbReference type="PANTHER" id="PTHR12416">
    <property type="entry name" value="RRNA-PROCESSING PROTEIN UTP23 HOMOLOG"/>
    <property type="match status" value="1"/>
</dbReference>
<reference evidence="2 3" key="1">
    <citation type="journal article" date="2018" name="Mol. Plant">
        <title>The genome of Artemisia annua provides insight into the evolution of Asteraceae family and artemisinin biosynthesis.</title>
        <authorList>
            <person name="Shen Q."/>
            <person name="Zhang L."/>
            <person name="Liao Z."/>
            <person name="Wang S."/>
            <person name="Yan T."/>
            <person name="Shi P."/>
            <person name="Liu M."/>
            <person name="Fu X."/>
            <person name="Pan Q."/>
            <person name="Wang Y."/>
            <person name="Lv Z."/>
            <person name="Lu X."/>
            <person name="Zhang F."/>
            <person name="Jiang W."/>
            <person name="Ma Y."/>
            <person name="Chen M."/>
            <person name="Hao X."/>
            <person name="Li L."/>
            <person name="Tang Y."/>
            <person name="Lv G."/>
            <person name="Zhou Y."/>
            <person name="Sun X."/>
            <person name="Brodelius P.E."/>
            <person name="Rose J.K.C."/>
            <person name="Tang K."/>
        </authorList>
    </citation>
    <scope>NUCLEOTIDE SEQUENCE [LARGE SCALE GENOMIC DNA]</scope>
    <source>
        <strain evidence="3">cv. Huhao1</strain>
        <tissue evidence="2">Leaf</tissue>
    </source>
</reference>
<evidence type="ECO:0000313" key="3">
    <source>
        <dbReference type="Proteomes" id="UP000245207"/>
    </source>
</evidence>
<dbReference type="EMBL" id="PKPP01000743">
    <property type="protein sequence ID" value="PWA89169.1"/>
    <property type="molecule type" value="Genomic_DNA"/>
</dbReference>
<accession>A0A2U1PTT9</accession>
<keyword evidence="3" id="KW-1185">Reference proteome</keyword>
<gene>
    <name evidence="2" type="ORF">CTI12_AA113680</name>
</gene>
<evidence type="ECO:0000313" key="2">
    <source>
        <dbReference type="EMBL" id="PWA89169.1"/>
    </source>
</evidence>
<evidence type="ECO:0000256" key="1">
    <source>
        <dbReference type="ARBA" id="ARBA00023242"/>
    </source>
</evidence>
<comment type="caution">
    <text evidence="2">The sequence shown here is derived from an EMBL/GenBank/DDBJ whole genome shotgun (WGS) entry which is preliminary data.</text>
</comment>
<dbReference type="InterPro" id="IPR006984">
    <property type="entry name" value="Fcf1/UTP23"/>
</dbReference>
<dbReference type="Proteomes" id="UP000245207">
    <property type="component" value="Unassembled WGS sequence"/>
</dbReference>
<dbReference type="Pfam" id="PF04900">
    <property type="entry name" value="Fcf1"/>
    <property type="match status" value="1"/>
</dbReference>
<proteinExistence type="predicted"/>
<dbReference type="GO" id="GO:0032040">
    <property type="term" value="C:small-subunit processome"/>
    <property type="evidence" value="ECO:0007669"/>
    <property type="project" value="InterPro"/>
</dbReference>